<dbReference type="eggNOG" id="COG1846">
    <property type="taxonomic scope" value="Bacteria"/>
</dbReference>
<dbReference type="SMART" id="SM00347">
    <property type="entry name" value="HTH_MARR"/>
    <property type="match status" value="1"/>
</dbReference>
<accession>R7WH60</accession>
<reference evidence="2 3" key="1">
    <citation type="journal article" date="2013" name="Genome Announc.">
        <title>Draft Genome Sequence of Rhodococcus rhodnii Strain LMG5362, a Symbiont of Rhodnius prolixus (Hemiptera, Reduviidae, Triatominae), the Principle Vector of Trypanosoma cruzi.</title>
        <authorList>
            <person name="Pachebat J.A."/>
            <person name="van Keulen G."/>
            <person name="Whitten M.M."/>
            <person name="Girdwood S."/>
            <person name="Del Sol R."/>
            <person name="Dyson P.J."/>
            <person name="Facey P.D."/>
        </authorList>
    </citation>
    <scope>NUCLEOTIDE SEQUENCE [LARGE SCALE GENOMIC DNA]</scope>
    <source>
        <strain evidence="2 3">LMG 5362</strain>
    </source>
</reference>
<dbReference type="InterPro" id="IPR036388">
    <property type="entry name" value="WH-like_DNA-bd_sf"/>
</dbReference>
<dbReference type="Gene3D" id="1.10.10.10">
    <property type="entry name" value="Winged helix-like DNA-binding domain superfamily/Winged helix DNA-binding domain"/>
    <property type="match status" value="1"/>
</dbReference>
<dbReference type="SUPFAM" id="SSF46785">
    <property type="entry name" value="Winged helix' DNA-binding domain"/>
    <property type="match status" value="1"/>
</dbReference>
<dbReference type="InterPro" id="IPR036390">
    <property type="entry name" value="WH_DNA-bd_sf"/>
</dbReference>
<gene>
    <name evidence="2" type="ORF">Rrhod_4218</name>
</gene>
<feature type="domain" description="HTH marR-type" evidence="1">
    <location>
        <begin position="41"/>
        <end position="180"/>
    </location>
</feature>
<sequence length="195" mass="21856">MLTKPQEWSWGFVVDGGNIDSYTVYMTRAESLDTGRTTDIPGDIPPAVSAEVSAFRDDVTTFFRRLRSERRDHKLTPTQLQALGHLERHGPMTAIALARREQVTPQSIARTIAHLEGEGMLTRGPDPDDARASLISLTDAGRERVRDDRVLRSRWLADLLERECTPHEREVLFLAGRIMRGLGGDPDPGERGARQ</sequence>
<name>R7WH60_9NOCA</name>
<keyword evidence="3" id="KW-1185">Reference proteome</keyword>
<proteinExistence type="predicted"/>
<comment type="caution">
    <text evidence="2">The sequence shown here is derived from an EMBL/GenBank/DDBJ whole genome shotgun (WGS) entry which is preliminary data.</text>
</comment>
<dbReference type="AlphaFoldDB" id="R7WH60"/>
<dbReference type="PROSITE" id="PS50995">
    <property type="entry name" value="HTH_MARR_2"/>
    <property type="match status" value="1"/>
</dbReference>
<evidence type="ECO:0000313" key="2">
    <source>
        <dbReference type="EMBL" id="EOM74416.1"/>
    </source>
</evidence>
<dbReference type="EMBL" id="APMY01000131">
    <property type="protein sequence ID" value="EOM74416.1"/>
    <property type="molecule type" value="Genomic_DNA"/>
</dbReference>
<evidence type="ECO:0000313" key="3">
    <source>
        <dbReference type="Proteomes" id="UP000013525"/>
    </source>
</evidence>
<dbReference type="PATRIC" id="fig|1273125.3.peg.4008"/>
<dbReference type="Pfam" id="PF01047">
    <property type="entry name" value="MarR"/>
    <property type="match status" value="1"/>
</dbReference>
<dbReference type="InterPro" id="IPR052526">
    <property type="entry name" value="HTH-type_Bedaq_tolerance"/>
</dbReference>
<organism evidence="2 3">
    <name type="scientific">Rhodococcus rhodnii LMG 5362</name>
    <dbReference type="NCBI Taxonomy" id="1273125"/>
    <lineage>
        <taxon>Bacteria</taxon>
        <taxon>Bacillati</taxon>
        <taxon>Actinomycetota</taxon>
        <taxon>Actinomycetes</taxon>
        <taxon>Mycobacteriales</taxon>
        <taxon>Nocardiaceae</taxon>
        <taxon>Rhodococcus</taxon>
    </lineage>
</organism>
<dbReference type="InterPro" id="IPR000835">
    <property type="entry name" value="HTH_MarR-typ"/>
</dbReference>
<dbReference type="PANTHER" id="PTHR39515">
    <property type="entry name" value="CONSERVED PROTEIN"/>
    <property type="match status" value="1"/>
</dbReference>
<dbReference type="GO" id="GO:0003700">
    <property type="term" value="F:DNA-binding transcription factor activity"/>
    <property type="evidence" value="ECO:0007669"/>
    <property type="project" value="InterPro"/>
</dbReference>
<evidence type="ECO:0000259" key="1">
    <source>
        <dbReference type="PROSITE" id="PS50995"/>
    </source>
</evidence>
<dbReference type="PANTHER" id="PTHR39515:SF2">
    <property type="entry name" value="HTH-TYPE TRANSCRIPTIONAL REGULATOR RV0880"/>
    <property type="match status" value="1"/>
</dbReference>
<dbReference type="Proteomes" id="UP000013525">
    <property type="component" value="Unassembled WGS sequence"/>
</dbReference>
<protein>
    <submittedName>
        <fullName evidence="2">MarR family transcriptional regulator</fullName>
    </submittedName>
</protein>